<protein>
    <submittedName>
        <fullName evidence="1">Uncharacterized protein</fullName>
    </submittedName>
</protein>
<proteinExistence type="predicted"/>
<name>A0ABM9HWG6_9GAMM</name>
<sequence>MSLIGAYPNAFDKLFDEPVLRGAEGLLANSLPGWAPSFASKEAICATD</sequence>
<accession>A0ABM9HWG6</accession>
<dbReference type="Proteomes" id="UP001162030">
    <property type="component" value="Chromosome"/>
</dbReference>
<organism evidence="1 2">
    <name type="scientific">Methylocaldum szegediense</name>
    <dbReference type="NCBI Taxonomy" id="73780"/>
    <lineage>
        <taxon>Bacteria</taxon>
        <taxon>Pseudomonadati</taxon>
        <taxon>Pseudomonadota</taxon>
        <taxon>Gammaproteobacteria</taxon>
        <taxon>Methylococcales</taxon>
        <taxon>Methylococcaceae</taxon>
        <taxon>Methylocaldum</taxon>
    </lineage>
</organism>
<keyword evidence="2" id="KW-1185">Reference proteome</keyword>
<gene>
    <name evidence="1" type="ORF">MSZNOR_0284</name>
</gene>
<evidence type="ECO:0000313" key="2">
    <source>
        <dbReference type="Proteomes" id="UP001162030"/>
    </source>
</evidence>
<evidence type="ECO:0000313" key="1">
    <source>
        <dbReference type="EMBL" id="CAI8731204.1"/>
    </source>
</evidence>
<reference evidence="1 2" key="1">
    <citation type="submission" date="2023-03" db="EMBL/GenBank/DDBJ databases">
        <authorList>
            <person name="Pearce D."/>
        </authorList>
    </citation>
    <scope>NUCLEOTIDE SEQUENCE [LARGE SCALE GENOMIC DNA]</scope>
    <source>
        <strain evidence="1">Msz</strain>
    </source>
</reference>
<dbReference type="EMBL" id="OX458333">
    <property type="protein sequence ID" value="CAI8731204.1"/>
    <property type="molecule type" value="Genomic_DNA"/>
</dbReference>